<dbReference type="RefSeq" id="WP_057984459.1">
    <property type="nucleotide sequence ID" value="NZ_JAGGKH010000005.1"/>
</dbReference>
<gene>
    <name evidence="2" type="ORF">ABB05_14005</name>
</gene>
<dbReference type="PATRIC" id="fig|217031.6.peg.3014"/>
<name>A0A177ZND4_9BACI</name>
<dbReference type="InterPro" id="IPR042557">
    <property type="entry name" value="SCO4226"/>
</dbReference>
<dbReference type="InterPro" id="IPR025336">
    <property type="entry name" value="SCO4226-like"/>
</dbReference>
<dbReference type="AlphaFoldDB" id="A0A177ZND4"/>
<proteinExistence type="predicted"/>
<sequence>MGLYLVESNLTEVVQSSADLDRKVAELQEQLGKQEAALIELQVAKDFSRSFFIVEAEREEIATQVLKDSSIPIELVKEVRLVGEELEKVKANKDIVNYLVEWNLPEHLTMDQYLERKKKNSVHYEEVPEVQFARTYVCEDMTKCLCFYDAPDQDAVERAREAVHAPIDAITEILKKDQ</sequence>
<feature type="coiled-coil region" evidence="1">
    <location>
        <begin position="10"/>
        <end position="44"/>
    </location>
</feature>
<accession>A0A177ZND4</accession>
<dbReference type="Pfam" id="PF14026">
    <property type="entry name" value="SCO4226-like"/>
    <property type="match status" value="1"/>
</dbReference>
<keyword evidence="1" id="KW-0175">Coiled coil</keyword>
<dbReference type="Proteomes" id="UP000077881">
    <property type="component" value="Unassembled WGS sequence"/>
</dbReference>
<dbReference type="Gene3D" id="3.30.70.3090">
    <property type="entry name" value="ORF SCO4226, nickel-binding ferredoxin-like monomer"/>
    <property type="match status" value="1"/>
</dbReference>
<evidence type="ECO:0000256" key="1">
    <source>
        <dbReference type="SAM" id="Coils"/>
    </source>
</evidence>
<evidence type="ECO:0000313" key="2">
    <source>
        <dbReference type="EMBL" id="OAK69083.1"/>
    </source>
</evidence>
<keyword evidence="3" id="KW-1185">Reference proteome</keyword>
<dbReference type="OrthoDB" id="5119254at2"/>
<dbReference type="EMBL" id="LDJR01000054">
    <property type="protein sequence ID" value="OAK69083.1"/>
    <property type="molecule type" value="Genomic_DNA"/>
</dbReference>
<organism evidence="2 3">
    <name type="scientific">Lederbergia galactosidilytica</name>
    <dbReference type="NCBI Taxonomy" id="217031"/>
    <lineage>
        <taxon>Bacteria</taxon>
        <taxon>Bacillati</taxon>
        <taxon>Bacillota</taxon>
        <taxon>Bacilli</taxon>
        <taxon>Bacillales</taxon>
        <taxon>Bacillaceae</taxon>
        <taxon>Lederbergia</taxon>
    </lineage>
</organism>
<protein>
    <submittedName>
        <fullName evidence="2">Alpha-helical coiled-coil protein</fullName>
    </submittedName>
</protein>
<comment type="caution">
    <text evidence="2">The sequence shown here is derived from an EMBL/GenBank/DDBJ whole genome shotgun (WGS) entry which is preliminary data.</text>
</comment>
<evidence type="ECO:0000313" key="3">
    <source>
        <dbReference type="Proteomes" id="UP000077881"/>
    </source>
</evidence>
<reference evidence="2 3" key="1">
    <citation type="submission" date="2015-05" db="EMBL/GenBank/DDBJ databases">
        <title>Comparison of genome.</title>
        <authorList>
            <person name="Zheng Z."/>
            <person name="Sun M."/>
        </authorList>
    </citation>
    <scope>NUCLEOTIDE SEQUENCE [LARGE SCALE GENOMIC DNA]</scope>
    <source>
        <strain evidence="2 3">G25-74</strain>
    </source>
</reference>
<dbReference type="STRING" id="217031.ABB05_14005"/>